<dbReference type="Gene3D" id="3.40.50.1000">
    <property type="entry name" value="HAD superfamily/HAD-like"/>
    <property type="match status" value="1"/>
</dbReference>
<feature type="transmembrane region" description="Helical" evidence="13">
    <location>
        <begin position="1209"/>
        <end position="1229"/>
    </location>
</feature>
<evidence type="ECO:0000256" key="5">
    <source>
        <dbReference type="ARBA" id="ARBA00022723"/>
    </source>
</evidence>
<dbReference type="InterPro" id="IPR047821">
    <property type="entry name" value="P5B-type_ATPase"/>
</dbReference>
<dbReference type="GO" id="GO:0006874">
    <property type="term" value="P:intracellular calcium ion homeostasis"/>
    <property type="evidence" value="ECO:0007669"/>
    <property type="project" value="TreeGrafter"/>
</dbReference>
<keyword evidence="11 13" id="KW-0472">Membrane</keyword>
<keyword evidence="6 13" id="KW-0547">Nucleotide-binding</keyword>
<evidence type="ECO:0000256" key="12">
    <source>
        <dbReference type="ARBA" id="ARBA00049360"/>
    </source>
</evidence>
<dbReference type="CDD" id="cd07542">
    <property type="entry name" value="P-type_ATPase_cation"/>
    <property type="match status" value="1"/>
</dbReference>
<keyword evidence="7 13" id="KW-0067">ATP-binding</keyword>
<organism evidence="17 18">
    <name type="scientific">Tolypocladium capitatum</name>
    <dbReference type="NCBI Taxonomy" id="45235"/>
    <lineage>
        <taxon>Eukaryota</taxon>
        <taxon>Fungi</taxon>
        <taxon>Dikarya</taxon>
        <taxon>Ascomycota</taxon>
        <taxon>Pezizomycotina</taxon>
        <taxon>Sordariomycetes</taxon>
        <taxon>Hypocreomycetidae</taxon>
        <taxon>Hypocreales</taxon>
        <taxon>Ophiocordycipitaceae</taxon>
        <taxon>Tolypocladium</taxon>
    </lineage>
</organism>
<feature type="transmembrane region" description="Helical" evidence="13">
    <location>
        <begin position="1283"/>
        <end position="1303"/>
    </location>
</feature>
<evidence type="ECO:0000256" key="9">
    <source>
        <dbReference type="ARBA" id="ARBA00022967"/>
    </source>
</evidence>
<dbReference type="OrthoDB" id="48943at2759"/>
<reference evidence="17 18" key="1">
    <citation type="submission" date="2017-08" db="EMBL/GenBank/DDBJ databases">
        <title>Harnessing the power of phylogenomics to disentangle the directionality and signatures of interkingdom host jumping in the parasitic fungal genus Tolypocladium.</title>
        <authorList>
            <person name="Quandt C.A."/>
            <person name="Patterson W."/>
            <person name="Spatafora J.W."/>
        </authorList>
    </citation>
    <scope>NUCLEOTIDE SEQUENCE [LARGE SCALE GENOMIC DNA]</scope>
    <source>
        <strain evidence="17 18">CBS 113982</strain>
    </source>
</reference>
<dbReference type="SFLD" id="SFLDF00027">
    <property type="entry name" value="p-type_atpase"/>
    <property type="match status" value="1"/>
</dbReference>
<dbReference type="EMBL" id="NRSZ01001314">
    <property type="protein sequence ID" value="PNY18322.1"/>
    <property type="molecule type" value="Genomic_DNA"/>
</dbReference>
<evidence type="ECO:0000256" key="6">
    <source>
        <dbReference type="ARBA" id="ARBA00022741"/>
    </source>
</evidence>
<dbReference type="Pfam" id="PF00122">
    <property type="entry name" value="E1-E2_ATPase"/>
    <property type="match status" value="1"/>
</dbReference>
<evidence type="ECO:0000256" key="11">
    <source>
        <dbReference type="ARBA" id="ARBA00023136"/>
    </source>
</evidence>
<dbReference type="FunFam" id="2.70.150.10:FF:000119">
    <property type="entry name" value="Cation-transporting ATPase"/>
    <property type="match status" value="1"/>
</dbReference>
<dbReference type="GO" id="GO:0015662">
    <property type="term" value="F:P-type ion transporter activity"/>
    <property type="evidence" value="ECO:0007669"/>
    <property type="project" value="InterPro"/>
</dbReference>
<evidence type="ECO:0000256" key="14">
    <source>
        <dbReference type="SAM" id="MobiDB-lite"/>
    </source>
</evidence>
<dbReference type="FunFam" id="3.40.50.1000:FF:000068">
    <property type="entry name" value="Cation-transporting ATPase"/>
    <property type="match status" value="1"/>
</dbReference>
<dbReference type="InterPro" id="IPR001757">
    <property type="entry name" value="P_typ_ATPase"/>
</dbReference>
<feature type="transmembrane region" description="Helical" evidence="13">
    <location>
        <begin position="1241"/>
        <end position="1263"/>
    </location>
</feature>
<dbReference type="GO" id="GO:0005524">
    <property type="term" value="F:ATP binding"/>
    <property type="evidence" value="ECO:0007669"/>
    <property type="project" value="UniProtKB-UniRule"/>
</dbReference>
<dbReference type="InterPro" id="IPR036412">
    <property type="entry name" value="HAD-like_sf"/>
</dbReference>
<dbReference type="SUPFAM" id="SSF81653">
    <property type="entry name" value="Calcium ATPase, transduction domain A"/>
    <property type="match status" value="1"/>
</dbReference>
<feature type="region of interest" description="Disordered" evidence="14">
    <location>
        <begin position="1"/>
        <end position="38"/>
    </location>
</feature>
<dbReference type="NCBIfam" id="TIGR01494">
    <property type="entry name" value="ATPase_P-type"/>
    <property type="match status" value="1"/>
</dbReference>
<dbReference type="FunFam" id="3.40.1110.10:FF:000057">
    <property type="entry name" value="Cation-transporting ATPase"/>
    <property type="match status" value="1"/>
</dbReference>
<dbReference type="PANTHER" id="PTHR45630:SF8">
    <property type="entry name" value="CATION-TRANSPORTING ATPASE"/>
    <property type="match status" value="1"/>
</dbReference>
<evidence type="ECO:0000256" key="1">
    <source>
        <dbReference type="ARBA" id="ARBA00004141"/>
    </source>
</evidence>
<evidence type="ECO:0000259" key="15">
    <source>
        <dbReference type="Pfam" id="PF00122"/>
    </source>
</evidence>
<dbReference type="Pfam" id="PF12409">
    <property type="entry name" value="P5-ATPase"/>
    <property type="match status" value="1"/>
</dbReference>
<dbReference type="GO" id="GO:0019829">
    <property type="term" value="F:ATPase-coupled monoatomic cation transmembrane transporter activity"/>
    <property type="evidence" value="ECO:0007669"/>
    <property type="project" value="UniProtKB-UniRule"/>
</dbReference>
<evidence type="ECO:0000256" key="13">
    <source>
        <dbReference type="RuleBase" id="RU362082"/>
    </source>
</evidence>
<dbReference type="InterPro" id="IPR023298">
    <property type="entry name" value="ATPase_P-typ_TM_dom_sf"/>
</dbReference>
<dbReference type="PANTHER" id="PTHR45630">
    <property type="entry name" value="CATION-TRANSPORTING ATPASE-RELATED"/>
    <property type="match status" value="1"/>
</dbReference>
<feature type="transmembrane region" description="Helical" evidence="13">
    <location>
        <begin position="386"/>
        <end position="406"/>
    </location>
</feature>
<dbReference type="InterPro" id="IPR023299">
    <property type="entry name" value="ATPase_P-typ_cyto_dom_N"/>
</dbReference>
<keyword evidence="5 13" id="KW-0479">Metal-binding</keyword>
<evidence type="ECO:0000313" key="17">
    <source>
        <dbReference type="EMBL" id="PNY18322.1"/>
    </source>
</evidence>
<keyword evidence="18" id="KW-1185">Reference proteome</keyword>
<dbReference type="SUPFAM" id="SSF81665">
    <property type="entry name" value="Calcium ATPase, transmembrane domain M"/>
    <property type="match status" value="1"/>
</dbReference>
<gene>
    <name evidence="17" type="ORF">TCAP_07554</name>
</gene>
<dbReference type="GO" id="GO:0016887">
    <property type="term" value="F:ATP hydrolysis activity"/>
    <property type="evidence" value="ECO:0007669"/>
    <property type="project" value="InterPro"/>
</dbReference>
<proteinExistence type="inferred from homology"/>
<dbReference type="InterPro" id="IPR006544">
    <property type="entry name" value="P-type_TPase_V"/>
</dbReference>
<feature type="transmembrane region" description="Helical" evidence="13">
    <location>
        <begin position="204"/>
        <end position="225"/>
    </location>
</feature>
<dbReference type="Gene3D" id="2.70.150.10">
    <property type="entry name" value="Calcium-transporting ATPase, cytoplasmic transduction domain A"/>
    <property type="match status" value="1"/>
</dbReference>
<dbReference type="SUPFAM" id="SSF81660">
    <property type="entry name" value="Metal cation-transporting ATPase, ATP-binding domain N"/>
    <property type="match status" value="1"/>
</dbReference>
<dbReference type="Gene3D" id="3.40.1110.10">
    <property type="entry name" value="Calcium-transporting ATPase, cytoplasmic domain N"/>
    <property type="match status" value="1"/>
</dbReference>
<feature type="transmembrane region" description="Helical" evidence="13">
    <location>
        <begin position="1162"/>
        <end position="1184"/>
    </location>
</feature>
<comment type="caution">
    <text evidence="17">The sequence shown here is derived from an EMBL/GenBank/DDBJ whole genome shotgun (WGS) entry which is preliminary data.</text>
</comment>
<dbReference type="InterPro" id="IPR044492">
    <property type="entry name" value="P_typ_ATPase_HD_dom"/>
</dbReference>
<dbReference type="PROSITE" id="PS00154">
    <property type="entry name" value="ATPASE_E1_E2"/>
    <property type="match status" value="1"/>
</dbReference>
<evidence type="ECO:0000256" key="3">
    <source>
        <dbReference type="ARBA" id="ARBA00022553"/>
    </source>
</evidence>
<dbReference type="InterPro" id="IPR018303">
    <property type="entry name" value="ATPase_P-typ_P_site"/>
</dbReference>
<feature type="transmembrane region" description="Helical" evidence="13">
    <location>
        <begin position="1122"/>
        <end position="1141"/>
    </location>
</feature>
<keyword evidence="4 13" id="KW-0812">Transmembrane</keyword>
<dbReference type="InterPro" id="IPR059000">
    <property type="entry name" value="ATPase_P-type_domA"/>
</dbReference>
<dbReference type="STRING" id="45235.A0A2K3PSQ9"/>
<feature type="transmembrane region" description="Helical" evidence="13">
    <location>
        <begin position="1098"/>
        <end position="1116"/>
    </location>
</feature>
<evidence type="ECO:0000256" key="4">
    <source>
        <dbReference type="ARBA" id="ARBA00022692"/>
    </source>
</evidence>
<comment type="catalytic activity">
    <reaction evidence="12 13">
        <text>ATP + H2O = ADP + phosphate + H(+)</text>
        <dbReference type="Rhea" id="RHEA:13065"/>
        <dbReference type="ChEBI" id="CHEBI:15377"/>
        <dbReference type="ChEBI" id="CHEBI:15378"/>
        <dbReference type="ChEBI" id="CHEBI:30616"/>
        <dbReference type="ChEBI" id="CHEBI:43474"/>
        <dbReference type="ChEBI" id="CHEBI:456216"/>
    </reaction>
</comment>
<dbReference type="NCBIfam" id="TIGR01657">
    <property type="entry name" value="P-ATPase-V"/>
    <property type="match status" value="1"/>
</dbReference>
<dbReference type="EC" id="7.2.2.-" evidence="13"/>
<keyword evidence="10 13" id="KW-1133">Transmembrane helix</keyword>
<protein>
    <recommendedName>
        <fullName evidence="13">Cation-transporting ATPase</fullName>
        <ecNumber evidence="13">7.2.2.-</ecNumber>
    </recommendedName>
</protein>
<feature type="transmembrane region" description="Helical" evidence="13">
    <location>
        <begin position="597"/>
        <end position="628"/>
    </location>
</feature>
<keyword evidence="9 13" id="KW-1278">Translocase</keyword>
<evidence type="ECO:0000256" key="10">
    <source>
        <dbReference type="ARBA" id="ARBA00022989"/>
    </source>
</evidence>
<comment type="similarity">
    <text evidence="2 13">Belongs to the cation transport ATPase (P-type) (TC 3.A.3) family. Type V subfamily.</text>
</comment>
<evidence type="ECO:0000256" key="2">
    <source>
        <dbReference type="ARBA" id="ARBA00006000"/>
    </source>
</evidence>
<dbReference type="Proteomes" id="UP000236621">
    <property type="component" value="Unassembled WGS sequence"/>
</dbReference>
<accession>A0A2K3PSQ9</accession>
<dbReference type="GO" id="GO:0046872">
    <property type="term" value="F:metal ion binding"/>
    <property type="evidence" value="ECO:0007669"/>
    <property type="project" value="UniProtKB-UniRule"/>
</dbReference>
<dbReference type="InterPro" id="IPR008250">
    <property type="entry name" value="ATPase_P-typ_transduc_dom_A_sf"/>
</dbReference>
<dbReference type="InterPro" id="IPR047819">
    <property type="entry name" value="P5A-ATPase_N"/>
</dbReference>
<dbReference type="InterPro" id="IPR023214">
    <property type="entry name" value="HAD_sf"/>
</dbReference>
<dbReference type="SFLD" id="SFLDS00003">
    <property type="entry name" value="Haloacid_Dehalogenase"/>
    <property type="match status" value="1"/>
</dbReference>
<sequence length="1333" mass="149329">MDDAASPPTSRRRRSPSRANTNPHASLYRLDSNQSSSSIVEDVEMAHEELYSGPMAESLPTSTSTFSHRRARADSMASFTYYEEELEPSELHEHPDEFRRASTSDGYVRRSISDIGDIGDLEFCVIDDEDSADHEFQAAEDDYVLRRCSSTLSRNSVNTRLLRRDSIATAATSRQDGRTSQKVYMVNEDLTIVVAGFRTGTVGYSVYILLCVMSLGLAFLLFRWLPRWYVGLVGRPCPLKDCDWVVIENQWGELAIMTVQTQPYGRPVSSVFGLPEKIFSYGLDDDNDPLIDNLRALDYRYVRLCYHPLKDMFVLSTGWKDPEWTDIRLVRSGLDSDEKVLREVIFGSNLIDIEQKPVGQLLVDEVLHPFYIFQIASLALWSMDSYYYYAACIFIMSVGSITVTLVETRSTMKRLREISRFECDVRVLRNGFWKYISSSDLVPGDIYELSDPNLTQFPSDSLLLSGDCIVNESMLTVGESVPVSKLPASDETLRSMDLGASSVSPETARHFLFCGTKIIRTRRPQEDQDGDAAALALVVRTGFNTTKGALVRSMLFPKPSGFKFYRDSFRYISVMAMVAMVGFVASLVNFIRLDLGWHLIIVRALDLITIVVPPALPATLTIGTNFALGRLKKKQIFCISPQRVNVGGKLDIMCFDKTGTLTEDGLDVLGIRAVSPNAEKFGDMISEAPLLESRGGAGSKSLSSLQAALYTMATCHSLRSVDGELVGDPLDLKMFEFTNWTFEEGKQRMAEGEDEEQGGLAPSIARPPDGSLELGVIKSFEFVSQLRRASVVVRHFGQKSGDIFVKGAPEAMREICREESFPSDYDEQLSYYTHKGYRVIGCATRHLPKLSWVKAQKLTRSEVERELDFVGFIIFENKLKPTTAAVLKELLDSNIGAVMVTGDNILTAISVARESGLLDRNVHCFVPRFIRGNARDPTAELQWESIDNSIYCLDKSSLLPLPAPPEGDASLPYDISNLRNYSMAVSGEAFRWIVDYASPEVLRRMLVQGKVFARMSPDEKHELVEKLQSIDYCVGFCGDGANDCGALKAADVGISLSEAEASVAAPFTSRVFDIRCVPEVIREGRAALVTSFSCFKYMSLYSAIQFTSVSFLYAKASNLGDFQFLFIDLLLILPIAVFMGWTGPAPTLCQKRPTANLVSRKVLTPLLGLVGICFAIQGVAYMTVREQPWYIPPKIRHDKPGIKNSENTVLFLVSCFEYVLSGVLLNAGLPFRQRTSQNWPFTVMITLALLVTVYMVFGPAHWLKNLMELTPMSWDYEMFILELGVVYLALAWAFEKLMAAWLARSLRVARERLTGKAKKRKEYKVIREQMWRQ</sequence>
<evidence type="ECO:0000256" key="7">
    <source>
        <dbReference type="ARBA" id="ARBA00022840"/>
    </source>
</evidence>
<evidence type="ECO:0000256" key="8">
    <source>
        <dbReference type="ARBA" id="ARBA00022842"/>
    </source>
</evidence>
<dbReference type="SFLD" id="SFLDG00002">
    <property type="entry name" value="C1.7:_P-type_atpase_like"/>
    <property type="match status" value="1"/>
</dbReference>
<feature type="domain" description="P5B-type ATPase N-terminal" evidence="16">
    <location>
        <begin position="188"/>
        <end position="307"/>
    </location>
</feature>
<keyword evidence="8 13" id="KW-0460">Magnesium</keyword>
<dbReference type="FunFam" id="1.20.1110.10:FF:000032">
    <property type="entry name" value="Cation-transporting ATPase"/>
    <property type="match status" value="1"/>
</dbReference>
<dbReference type="GO" id="GO:0016020">
    <property type="term" value="C:membrane"/>
    <property type="evidence" value="ECO:0007669"/>
    <property type="project" value="UniProtKB-SubCell"/>
</dbReference>
<feature type="transmembrane region" description="Helical" evidence="13">
    <location>
        <begin position="571"/>
        <end position="591"/>
    </location>
</feature>
<evidence type="ECO:0000259" key="16">
    <source>
        <dbReference type="Pfam" id="PF12409"/>
    </source>
</evidence>
<name>A0A2K3PSQ9_9HYPO</name>
<dbReference type="PRINTS" id="PR00119">
    <property type="entry name" value="CATATPASE"/>
</dbReference>
<evidence type="ECO:0000313" key="18">
    <source>
        <dbReference type="Proteomes" id="UP000236621"/>
    </source>
</evidence>
<keyword evidence="3" id="KW-0597">Phosphoprotein</keyword>
<comment type="subcellular location">
    <subcellularLocation>
        <location evidence="1 13">Membrane</location>
        <topology evidence="1 13">Multi-pass membrane protein</topology>
    </subcellularLocation>
</comment>
<feature type="domain" description="P-type ATPase A" evidence="15">
    <location>
        <begin position="424"/>
        <end position="554"/>
    </location>
</feature>
<dbReference type="SUPFAM" id="SSF56784">
    <property type="entry name" value="HAD-like"/>
    <property type="match status" value="1"/>
</dbReference>